<comment type="caution">
    <text evidence="1">The sequence shown here is derived from an EMBL/GenBank/DDBJ whole genome shotgun (WGS) entry which is preliminary data.</text>
</comment>
<organism evidence="1 2">
    <name type="scientific">Pseudomonas koreensis</name>
    <dbReference type="NCBI Taxonomy" id="198620"/>
    <lineage>
        <taxon>Bacteria</taxon>
        <taxon>Pseudomonadati</taxon>
        <taxon>Pseudomonadota</taxon>
        <taxon>Gammaproteobacteria</taxon>
        <taxon>Pseudomonadales</taxon>
        <taxon>Pseudomonadaceae</taxon>
        <taxon>Pseudomonas</taxon>
    </lineage>
</organism>
<dbReference type="AlphaFoldDB" id="A0A4Q4LAM6"/>
<protein>
    <submittedName>
        <fullName evidence="1">Uncharacterized protein</fullName>
    </submittedName>
</protein>
<accession>A0A4Q4LAM6</accession>
<gene>
    <name evidence="1" type="ORF">EVS84_01800</name>
</gene>
<sequence length="179" mass="20759">MRRRGAQYWFWSNSRLALYSHEEVLSDGLQIEVQARINTRGVTQVFVGVYLEDGRALSEEFHDRETSQSCEVALKWGTRRAREILLDYQGFISPHRVQCVLSPVVTDPLALALRRMDMSETERLKLKAADAWSEYLEAKAVVLELMRRTRVDPGLWAESKARLQQAIDRRVCVQRAYLC</sequence>
<reference evidence="1 2" key="1">
    <citation type="submission" date="2019-02" db="EMBL/GenBank/DDBJ databases">
        <title>Genome of Pseudomonas korensis isolated from heavy metal contaminated environment.</title>
        <authorList>
            <person name="Ayangbenro A.S."/>
            <person name="Babalola O."/>
        </authorList>
    </citation>
    <scope>NUCLEOTIDE SEQUENCE [LARGE SCALE GENOMIC DNA]</scope>
    <source>
        <strain evidence="1 2">AB36</strain>
    </source>
</reference>
<dbReference type="RefSeq" id="WP_129997702.1">
    <property type="nucleotide sequence ID" value="NZ_SEUB01000001.1"/>
</dbReference>
<evidence type="ECO:0000313" key="2">
    <source>
        <dbReference type="Proteomes" id="UP000291107"/>
    </source>
</evidence>
<dbReference type="Proteomes" id="UP000291107">
    <property type="component" value="Unassembled WGS sequence"/>
</dbReference>
<evidence type="ECO:0000313" key="1">
    <source>
        <dbReference type="EMBL" id="RYM45007.1"/>
    </source>
</evidence>
<dbReference type="EMBL" id="SEUB01000001">
    <property type="protein sequence ID" value="RYM45007.1"/>
    <property type="molecule type" value="Genomic_DNA"/>
</dbReference>
<proteinExistence type="predicted"/>
<name>A0A4Q4LAM6_9PSED</name>